<name>A0A5R9K2Y0_9BACT</name>
<sequence length="74" mass="8564">MTNSKLKYTNRILLKKYYLVKKDKSVFIADDDEDDIYLFKEAVEKSADDVKVVDADSGEELVEMLRDAVNLSDR</sequence>
<dbReference type="Proteomes" id="UP000309788">
    <property type="component" value="Unassembled WGS sequence"/>
</dbReference>
<keyword evidence="2" id="KW-1185">Reference proteome</keyword>
<gene>
    <name evidence="1" type="ORF">FEM55_24725</name>
</gene>
<accession>A0A5R9K2Y0</accession>
<evidence type="ECO:0000313" key="2">
    <source>
        <dbReference type="Proteomes" id="UP000309788"/>
    </source>
</evidence>
<dbReference type="InterPro" id="IPR011006">
    <property type="entry name" value="CheY-like_superfamily"/>
</dbReference>
<proteinExistence type="predicted"/>
<protein>
    <recommendedName>
        <fullName evidence="3">Response regulator</fullName>
    </recommendedName>
</protein>
<dbReference type="RefSeq" id="WP_138284256.1">
    <property type="nucleotide sequence ID" value="NZ_BMGE01000008.1"/>
</dbReference>
<comment type="caution">
    <text evidence="1">The sequence shown here is derived from an EMBL/GenBank/DDBJ whole genome shotgun (WGS) entry which is preliminary data.</text>
</comment>
<dbReference type="AlphaFoldDB" id="A0A5R9K2Y0"/>
<dbReference type="EMBL" id="VCEI01000033">
    <property type="protein sequence ID" value="TLU88713.1"/>
    <property type="molecule type" value="Genomic_DNA"/>
</dbReference>
<dbReference type="SUPFAM" id="SSF52172">
    <property type="entry name" value="CheY-like"/>
    <property type="match status" value="1"/>
</dbReference>
<reference evidence="1 2" key="1">
    <citation type="submission" date="2019-05" db="EMBL/GenBank/DDBJ databases">
        <authorList>
            <person name="Qu J.-H."/>
        </authorList>
    </citation>
    <scope>NUCLEOTIDE SEQUENCE [LARGE SCALE GENOMIC DNA]</scope>
    <source>
        <strain evidence="1 2">Z12</strain>
    </source>
</reference>
<evidence type="ECO:0000313" key="1">
    <source>
        <dbReference type="EMBL" id="TLU88713.1"/>
    </source>
</evidence>
<organism evidence="1 2">
    <name type="scientific">Dyadobacter sediminis</name>
    <dbReference type="NCBI Taxonomy" id="1493691"/>
    <lineage>
        <taxon>Bacteria</taxon>
        <taxon>Pseudomonadati</taxon>
        <taxon>Bacteroidota</taxon>
        <taxon>Cytophagia</taxon>
        <taxon>Cytophagales</taxon>
        <taxon>Spirosomataceae</taxon>
        <taxon>Dyadobacter</taxon>
    </lineage>
</organism>
<evidence type="ECO:0008006" key="3">
    <source>
        <dbReference type="Google" id="ProtNLM"/>
    </source>
</evidence>
<dbReference type="Gene3D" id="3.40.50.2300">
    <property type="match status" value="1"/>
</dbReference>